<dbReference type="InterPro" id="IPR036770">
    <property type="entry name" value="Ankyrin_rpt-contain_sf"/>
</dbReference>
<dbReference type="RefSeq" id="XP_016645820.1">
    <property type="nucleotide sequence ID" value="XM_016784704.1"/>
</dbReference>
<dbReference type="Pfam" id="PF12796">
    <property type="entry name" value="Ank_2"/>
    <property type="match status" value="1"/>
</dbReference>
<keyword evidence="4" id="KW-1185">Reference proteome</keyword>
<accession>A0A084GFA9</accession>
<dbReference type="InterPro" id="IPR027417">
    <property type="entry name" value="P-loop_NTPase"/>
</dbReference>
<dbReference type="EMBL" id="JOWA01000055">
    <property type="protein sequence ID" value="KEZ46021.1"/>
    <property type="molecule type" value="Genomic_DNA"/>
</dbReference>
<dbReference type="InterPro" id="IPR007111">
    <property type="entry name" value="NACHT_NTPase"/>
</dbReference>
<dbReference type="GeneID" id="27720500"/>
<dbReference type="OMA" id="FTYASCY"/>
<organism evidence="3 4">
    <name type="scientific">Pseudallescheria apiosperma</name>
    <name type="common">Scedosporium apiospermum</name>
    <dbReference type="NCBI Taxonomy" id="563466"/>
    <lineage>
        <taxon>Eukaryota</taxon>
        <taxon>Fungi</taxon>
        <taxon>Dikarya</taxon>
        <taxon>Ascomycota</taxon>
        <taxon>Pezizomycotina</taxon>
        <taxon>Sordariomycetes</taxon>
        <taxon>Hypocreomycetidae</taxon>
        <taxon>Microascales</taxon>
        <taxon>Microascaceae</taxon>
        <taxon>Scedosporium</taxon>
    </lineage>
</organism>
<evidence type="ECO:0000256" key="1">
    <source>
        <dbReference type="ARBA" id="ARBA00022737"/>
    </source>
</evidence>
<gene>
    <name evidence="3" type="ORF">SAPIO_CDS1428</name>
</gene>
<dbReference type="SUPFAM" id="SSF52540">
    <property type="entry name" value="P-loop containing nucleoside triphosphate hydrolases"/>
    <property type="match status" value="1"/>
</dbReference>
<dbReference type="Gene3D" id="1.25.40.20">
    <property type="entry name" value="Ankyrin repeat-containing domain"/>
    <property type="match status" value="1"/>
</dbReference>
<dbReference type="PANTHER" id="PTHR10039">
    <property type="entry name" value="AMELOGENIN"/>
    <property type="match status" value="1"/>
</dbReference>
<dbReference type="AlphaFoldDB" id="A0A084GFA9"/>
<dbReference type="SUPFAM" id="SSF48403">
    <property type="entry name" value="Ankyrin repeat"/>
    <property type="match status" value="1"/>
</dbReference>
<evidence type="ECO:0000313" key="4">
    <source>
        <dbReference type="Proteomes" id="UP000028545"/>
    </source>
</evidence>
<protein>
    <submittedName>
        <fullName evidence="3">NACHT nucleoside triphosphatase</fullName>
    </submittedName>
</protein>
<sequence>MILGRVPIPIYLLCSDGTIIDSSGCNIPTSGSEPPARYRRSIPTGKNVAQLFKEPEKIEKKAALKPSLMGDVGSLGSVQIPLDRPGLVPDLLTPQTSLEFNYINGFWCGPKCETAAISFSEDFLRRSDILRKLVYQVTMEGFGDPMARIYERRIDARIGRDRMSHHQYIYHELLDDLRTDQACEFLLRDVNFINWYQALDSQQLVIVGDVGVGKTFAMAYLIDELSRRREHWRPRPVICYYYFRAGKSRRLAKIYWILILSLLEQLPGLREAFVEWYKQAEDSGHLDPEYSTTKLKEFFQLALGTLDRRLYIVIDGLDQCDEVSRNDLLGLLETLSQKTPKLRTILSTRPKEDILQRLGETARIELSPDAKRDRLIAEKIVETELSHLSSEVQTFVIEWLSWMAQGSGIWIRMVVEDIQATSVRTLGSMRSLLEELTLLPWGLSKFYVALLSQCTSDDPENRKMVKMALKILAFARRPLSILELAWAVAVGEAPQEVTTVASLAKWVGHERVMALIYPFVSRVDFSDLKRRQVQLVHPSVKEFVINEFDLSRHPRALIPRDAARQPLLDRRIENLEAFIMGICIRYLLLEEVNKTDLFSEEQAAIQELPQETDLFDDAGEPVEYDRHCTWETWEKDMTRYDPADRGFGEFFAYASCHWIEHFGAISTENRLPGLAVDVERLCQADSTRLHNWIKQNCRPDCTIQPRFPFDSTLYDPLSITSLYGSQAMLRYMVKNSDLHKGEFLPESAMRAADQILHWGDLERLKILLEGTGNQFRRLDFFRLIMRRWFYSGPYQCNWEPAFLLVHRVTDTLVEEKWGNELLCLASNLGCMPMIRELMSNARLDVELRTELLRGDQRERQLLPIGKSVHQSIGEAVLGNHTDVVEFLLAEEGIEEHLRHINARGENVLHLAAKTHNPAVFRLLVPRFPEGVHQMDKLGDTPLTQLIKTPSPWDDRYECARVLLSQGGGDGAGYPGDEEQSPLRVAVRVGDWFMCHLLLTIGKMDPLSALAVGEDGQMALKDECTSEYKTRILAFLCRHAEKATSTSASTSAK</sequence>
<evidence type="ECO:0000259" key="2">
    <source>
        <dbReference type="PROSITE" id="PS50837"/>
    </source>
</evidence>
<dbReference type="OrthoDB" id="163438at2759"/>
<dbReference type="VEuPathDB" id="FungiDB:SAPIO_CDS1428"/>
<evidence type="ECO:0000313" key="3">
    <source>
        <dbReference type="EMBL" id="KEZ46021.1"/>
    </source>
</evidence>
<feature type="domain" description="NACHT" evidence="2">
    <location>
        <begin position="202"/>
        <end position="350"/>
    </location>
</feature>
<dbReference type="HOGENOM" id="CLU_008134_0_0_1"/>
<comment type="caution">
    <text evidence="3">The sequence shown here is derived from an EMBL/GenBank/DDBJ whole genome shotgun (WGS) entry which is preliminary data.</text>
</comment>
<dbReference type="InterPro" id="IPR056884">
    <property type="entry name" value="NPHP3-like_N"/>
</dbReference>
<dbReference type="KEGG" id="sapo:SAPIO_CDS1428"/>
<dbReference type="Proteomes" id="UP000028545">
    <property type="component" value="Unassembled WGS sequence"/>
</dbReference>
<dbReference type="Pfam" id="PF24883">
    <property type="entry name" value="NPHP3_N"/>
    <property type="match status" value="1"/>
</dbReference>
<keyword evidence="1" id="KW-0677">Repeat</keyword>
<proteinExistence type="predicted"/>
<dbReference type="PANTHER" id="PTHR10039:SF10">
    <property type="entry name" value="NACHT DOMAIN-CONTAINING PROTEIN"/>
    <property type="match status" value="1"/>
</dbReference>
<name>A0A084GFA9_PSEDA</name>
<reference evidence="3 4" key="1">
    <citation type="journal article" date="2014" name="Genome Announc.">
        <title>Draft genome sequence of the pathogenic fungus Scedosporium apiospermum.</title>
        <authorList>
            <person name="Vandeputte P."/>
            <person name="Ghamrawi S."/>
            <person name="Rechenmann M."/>
            <person name="Iltis A."/>
            <person name="Giraud S."/>
            <person name="Fleury M."/>
            <person name="Thornton C."/>
            <person name="Delhaes L."/>
            <person name="Meyer W."/>
            <person name="Papon N."/>
            <person name="Bouchara J.P."/>
        </authorList>
    </citation>
    <scope>NUCLEOTIDE SEQUENCE [LARGE SCALE GENOMIC DNA]</scope>
    <source>
        <strain evidence="3 4">IHEM 14462</strain>
    </source>
</reference>
<dbReference type="PROSITE" id="PS50837">
    <property type="entry name" value="NACHT"/>
    <property type="match status" value="1"/>
</dbReference>
<dbReference type="SMART" id="SM00248">
    <property type="entry name" value="ANK"/>
    <property type="match status" value="5"/>
</dbReference>
<dbReference type="InterPro" id="IPR002110">
    <property type="entry name" value="Ankyrin_rpt"/>
</dbReference>
<dbReference type="Gene3D" id="3.40.50.300">
    <property type="entry name" value="P-loop containing nucleotide triphosphate hydrolases"/>
    <property type="match status" value="1"/>
</dbReference>